<dbReference type="Proteomes" id="UP000007319">
    <property type="component" value="Plasmid AZOBR_p1"/>
</dbReference>
<keyword evidence="2" id="KW-0614">Plasmid</keyword>
<dbReference type="KEGG" id="abs:AZOBR_p140098"/>
<keyword evidence="3" id="KW-1185">Reference proteome</keyword>
<organism evidence="2 3">
    <name type="scientific">Azospirillum baldaniorum</name>
    <dbReference type="NCBI Taxonomy" id="1064539"/>
    <lineage>
        <taxon>Bacteria</taxon>
        <taxon>Pseudomonadati</taxon>
        <taxon>Pseudomonadota</taxon>
        <taxon>Alphaproteobacteria</taxon>
        <taxon>Rhodospirillales</taxon>
        <taxon>Azospirillaceae</taxon>
        <taxon>Azospirillum</taxon>
    </lineage>
</organism>
<dbReference type="EMBL" id="HE577328">
    <property type="protein sequence ID" value="CCD00132.1"/>
    <property type="molecule type" value="Genomic_DNA"/>
</dbReference>
<name>A0A9P1NNR0_9PROT</name>
<evidence type="ECO:0000256" key="1">
    <source>
        <dbReference type="SAM" id="MobiDB-lite"/>
    </source>
</evidence>
<geneLocation type="plasmid" evidence="2 3">
    <name>AZOBR_p1</name>
</geneLocation>
<evidence type="ECO:0000313" key="3">
    <source>
        <dbReference type="Proteomes" id="UP000007319"/>
    </source>
</evidence>
<protein>
    <submittedName>
        <fullName evidence="2">Uncharacterized protein</fullName>
    </submittedName>
</protein>
<evidence type="ECO:0000313" key="2">
    <source>
        <dbReference type="EMBL" id="CCD00132.1"/>
    </source>
</evidence>
<reference evidence="2 3" key="1">
    <citation type="journal article" date="2011" name="PLoS Genet.">
        <title>Azospirillum genomes reveal transition of bacteria from aquatic to terrestrial environments.</title>
        <authorList>
            <person name="Wisniewski-Dye F."/>
            <person name="Borziak K."/>
            <person name="Khalsa-Moyers G."/>
            <person name="Alexandre G."/>
            <person name="Sukharnikov L.O."/>
            <person name="Wuichet K."/>
            <person name="Hurst G.B."/>
            <person name="McDonald W.H."/>
            <person name="Robertson J.S."/>
            <person name="Barbe V."/>
            <person name="Calteau A."/>
            <person name="Rouy Z."/>
            <person name="Mangenot S."/>
            <person name="Prigent-Combaret C."/>
            <person name="Normand P."/>
            <person name="Boyer M."/>
            <person name="Siguier P."/>
            <person name="Dessaux Y."/>
            <person name="Elmerich C."/>
            <person name="Condemine G."/>
            <person name="Krishnen G."/>
            <person name="Kennedy I."/>
            <person name="Paterson A.H."/>
            <person name="Gonzalez V."/>
            <person name="Mavingui P."/>
            <person name="Zhulin I.B."/>
        </authorList>
    </citation>
    <scope>NUCLEOTIDE SEQUENCE [LARGE SCALE GENOMIC DNA]</scope>
    <source>
        <strain evidence="2 3">Sp245</strain>
    </source>
</reference>
<feature type="compositionally biased region" description="Polar residues" evidence="1">
    <location>
        <begin position="18"/>
        <end position="27"/>
    </location>
</feature>
<dbReference type="AlphaFoldDB" id="A0A9P1NNR0"/>
<feature type="region of interest" description="Disordered" evidence="1">
    <location>
        <begin position="1"/>
        <end position="27"/>
    </location>
</feature>
<sequence>MADTADNGPRRIAAIGRNNASPSCPCG</sequence>
<accession>A0A9P1NNR0</accession>
<proteinExistence type="predicted"/>
<gene>
    <name evidence="2" type="ORF">AZOBR_p140098</name>
</gene>